<name>A0A8J4PZR0_9MYCE</name>
<comment type="caution">
    <text evidence="4">The sequence shown here is derived from an EMBL/GenBank/DDBJ whole genome shotgun (WGS) entry which is preliminary data.</text>
</comment>
<dbReference type="OrthoDB" id="18334at2759"/>
<evidence type="ECO:0000259" key="3">
    <source>
        <dbReference type="PROSITE" id="PS50172"/>
    </source>
</evidence>
<evidence type="ECO:0000256" key="2">
    <source>
        <dbReference type="SAM" id="MobiDB-lite"/>
    </source>
</evidence>
<dbReference type="AlphaFoldDB" id="A0A8J4PZR0"/>
<keyword evidence="1" id="KW-0175">Coiled coil</keyword>
<feature type="compositionally biased region" description="Pro residues" evidence="2">
    <location>
        <begin position="354"/>
        <end position="363"/>
    </location>
</feature>
<organism evidence="4 5">
    <name type="scientific">Polysphondylium violaceum</name>
    <dbReference type="NCBI Taxonomy" id="133409"/>
    <lineage>
        <taxon>Eukaryota</taxon>
        <taxon>Amoebozoa</taxon>
        <taxon>Evosea</taxon>
        <taxon>Eumycetozoa</taxon>
        <taxon>Dictyostelia</taxon>
        <taxon>Dictyosteliales</taxon>
        <taxon>Dictyosteliaceae</taxon>
        <taxon>Polysphondylium</taxon>
    </lineage>
</organism>
<evidence type="ECO:0000256" key="1">
    <source>
        <dbReference type="SAM" id="Coils"/>
    </source>
</evidence>
<dbReference type="InterPro" id="IPR001357">
    <property type="entry name" value="BRCT_dom"/>
</dbReference>
<dbReference type="PROSITE" id="PS50172">
    <property type="entry name" value="BRCT"/>
    <property type="match status" value="1"/>
</dbReference>
<dbReference type="EMBL" id="AJWJ01000060">
    <property type="protein sequence ID" value="KAF2076460.1"/>
    <property type="molecule type" value="Genomic_DNA"/>
</dbReference>
<evidence type="ECO:0000313" key="5">
    <source>
        <dbReference type="Proteomes" id="UP000695562"/>
    </source>
</evidence>
<dbReference type="InterPro" id="IPR036420">
    <property type="entry name" value="BRCT_dom_sf"/>
</dbReference>
<proteinExistence type="predicted"/>
<reference evidence="4" key="1">
    <citation type="submission" date="2020-01" db="EMBL/GenBank/DDBJ databases">
        <title>Development of genomics and gene disruption for Polysphondylium violaceum indicates a role for the polyketide synthase stlB in stalk morphogenesis.</title>
        <authorList>
            <person name="Narita B."/>
            <person name="Kawabe Y."/>
            <person name="Kin K."/>
            <person name="Saito T."/>
            <person name="Gibbs R."/>
            <person name="Kuspa A."/>
            <person name="Muzny D."/>
            <person name="Queller D."/>
            <person name="Richards S."/>
            <person name="Strassman J."/>
            <person name="Sucgang R."/>
            <person name="Worley K."/>
            <person name="Schaap P."/>
        </authorList>
    </citation>
    <scope>NUCLEOTIDE SEQUENCE</scope>
    <source>
        <strain evidence="4">QSvi11</strain>
    </source>
</reference>
<sequence>MAAPDTTMTSNDYLEDDIIFVIGKLSDTHNDILEESGCILAKSLNKKCTLVICSESDAKESSKKNEIDSANTLGIKIVKPTFLDECKSQNKRADVSCFIVNSKKRSKDDDKEDEEEEEEEEERKTIKITNKSDKKTKVDHLQAGSKWSGTLIYTLSDDCYQLHFSLNDVSTDLNNIGGSVVEGTIEWPELDAKTAFRGTYKDGLLKFEEYKVLNDNDQVSVPSFYEAKVVKQGTKPTLQGSIVYSDPTEKNNPDLQATFTLTNTAAPAATTTTAAPAATTTTTPAATATTTTPAATTTTAPAATTPTTTPLTSTKSSLSSTSDPATATPTPAAAPVDTTNTASSTTSTTTVNTPPVPTPTPITPAAPLDLPFLVAGCNFQGELHESYDFNLKVSHRRNEKEIEGTIEWPKLKTKTKVRGTISNDTDVTLDEYEIITGDDVALPVLYNGTLSVTDKTSLQGTYKVDQTSNGTFTLKLVK</sequence>
<evidence type="ECO:0000313" key="4">
    <source>
        <dbReference type="EMBL" id="KAF2076460.1"/>
    </source>
</evidence>
<feature type="compositionally biased region" description="Low complexity" evidence="2">
    <location>
        <begin position="270"/>
        <end position="353"/>
    </location>
</feature>
<feature type="coiled-coil region" evidence="1">
    <location>
        <begin position="104"/>
        <end position="131"/>
    </location>
</feature>
<dbReference type="Pfam" id="PF00533">
    <property type="entry name" value="BRCT"/>
    <property type="match status" value="1"/>
</dbReference>
<dbReference type="Proteomes" id="UP000695562">
    <property type="component" value="Unassembled WGS sequence"/>
</dbReference>
<feature type="domain" description="BRCT" evidence="3">
    <location>
        <begin position="9"/>
        <end position="100"/>
    </location>
</feature>
<protein>
    <recommendedName>
        <fullName evidence="3">BRCT domain-containing protein</fullName>
    </recommendedName>
</protein>
<accession>A0A8J4PZR0</accession>
<feature type="region of interest" description="Disordered" evidence="2">
    <location>
        <begin position="270"/>
        <end position="363"/>
    </location>
</feature>
<dbReference type="SUPFAM" id="SSF52113">
    <property type="entry name" value="BRCT domain"/>
    <property type="match status" value="1"/>
</dbReference>
<dbReference type="Gene3D" id="3.40.50.10190">
    <property type="entry name" value="BRCT domain"/>
    <property type="match status" value="1"/>
</dbReference>
<keyword evidence="5" id="KW-1185">Reference proteome</keyword>
<gene>
    <name evidence="4" type="ORF">CYY_002263</name>
</gene>